<dbReference type="InterPro" id="IPR003388">
    <property type="entry name" value="Reticulon"/>
</dbReference>
<feature type="domain" description="PPM-type phosphatase" evidence="14">
    <location>
        <begin position="10"/>
        <end position="292"/>
    </location>
</feature>
<feature type="region of interest" description="Disordered" evidence="12">
    <location>
        <begin position="307"/>
        <end position="328"/>
    </location>
</feature>
<keyword evidence="4" id="KW-0479">Metal-binding</keyword>
<dbReference type="PROSITE" id="PS50845">
    <property type="entry name" value="RETICULON"/>
    <property type="match status" value="1"/>
</dbReference>
<keyword evidence="7 10" id="KW-0904">Protein phosphatase</keyword>
<evidence type="ECO:0000256" key="6">
    <source>
        <dbReference type="ARBA" id="ARBA00022824"/>
    </source>
</evidence>
<evidence type="ECO:0000256" key="5">
    <source>
        <dbReference type="ARBA" id="ARBA00022801"/>
    </source>
</evidence>
<evidence type="ECO:0000313" key="15">
    <source>
        <dbReference type="EMBL" id="CAE0435539.1"/>
    </source>
</evidence>
<keyword evidence="6 11" id="KW-0256">Endoplasmic reticulum</keyword>
<feature type="transmembrane region" description="Helical" evidence="11">
    <location>
        <begin position="381"/>
        <end position="400"/>
    </location>
</feature>
<dbReference type="InterPro" id="IPR036457">
    <property type="entry name" value="PPM-type-like_dom_sf"/>
</dbReference>
<proteinExistence type="inferred from homology"/>
<organism evidence="15">
    <name type="scientific">Aplanochytrium stocchinoi</name>
    <dbReference type="NCBI Taxonomy" id="215587"/>
    <lineage>
        <taxon>Eukaryota</taxon>
        <taxon>Sar</taxon>
        <taxon>Stramenopiles</taxon>
        <taxon>Bigyra</taxon>
        <taxon>Labyrinthulomycetes</taxon>
        <taxon>Thraustochytrida</taxon>
        <taxon>Thraustochytriidae</taxon>
        <taxon>Aplanochytrium</taxon>
    </lineage>
</organism>
<dbReference type="InterPro" id="IPR001932">
    <property type="entry name" value="PPM-type_phosphatase-like_dom"/>
</dbReference>
<dbReference type="PROSITE" id="PS01032">
    <property type="entry name" value="PPM_1"/>
    <property type="match status" value="1"/>
</dbReference>
<dbReference type="PROSITE" id="PS51746">
    <property type="entry name" value="PPM_2"/>
    <property type="match status" value="1"/>
</dbReference>
<reference evidence="15" key="1">
    <citation type="submission" date="2021-01" db="EMBL/GenBank/DDBJ databases">
        <authorList>
            <person name="Corre E."/>
            <person name="Pelletier E."/>
            <person name="Niang G."/>
            <person name="Scheremetjew M."/>
            <person name="Finn R."/>
            <person name="Kale V."/>
            <person name="Holt S."/>
            <person name="Cochrane G."/>
            <person name="Meng A."/>
            <person name="Brown T."/>
            <person name="Cohen L."/>
        </authorList>
    </citation>
    <scope>NUCLEOTIDE SEQUENCE</scope>
    <source>
        <strain evidence="15">GSBS06</strain>
    </source>
</reference>
<dbReference type="Pfam" id="PF02453">
    <property type="entry name" value="Reticulon"/>
    <property type="match status" value="1"/>
</dbReference>
<keyword evidence="5 10" id="KW-0378">Hydrolase</keyword>
<feature type="domain" description="Reticulon" evidence="13">
    <location>
        <begin position="342"/>
        <end position="499"/>
    </location>
</feature>
<dbReference type="Pfam" id="PF00481">
    <property type="entry name" value="PP2C"/>
    <property type="match status" value="1"/>
</dbReference>
<evidence type="ECO:0000259" key="13">
    <source>
        <dbReference type="PROSITE" id="PS50845"/>
    </source>
</evidence>
<dbReference type="SUPFAM" id="SSF81606">
    <property type="entry name" value="PP2C-like"/>
    <property type="match status" value="1"/>
</dbReference>
<evidence type="ECO:0000256" key="7">
    <source>
        <dbReference type="ARBA" id="ARBA00022912"/>
    </source>
</evidence>
<keyword evidence="3 11" id="KW-0812">Transmembrane</keyword>
<dbReference type="EMBL" id="HBIN01007889">
    <property type="protein sequence ID" value="CAE0435539.1"/>
    <property type="molecule type" value="Transcribed_RNA"/>
</dbReference>
<feature type="transmembrane region" description="Helical" evidence="11">
    <location>
        <begin position="356"/>
        <end position="375"/>
    </location>
</feature>
<keyword evidence="9 11" id="KW-0472">Membrane</keyword>
<dbReference type="AlphaFoldDB" id="A0A7S3LPL7"/>
<evidence type="ECO:0000256" key="2">
    <source>
        <dbReference type="ARBA" id="ARBA00004477"/>
    </source>
</evidence>
<protein>
    <recommendedName>
        <fullName evidence="11">Reticulon-like protein</fullName>
    </recommendedName>
</protein>
<sequence length="531" mass="60233">MSKLIFKFEEYGACHATLGCLGDRDSMEDSAATAKNFEPYMNEPTIYGVYDGHGGAQCAHYCRDHMAEAVASHPKINTDPKKAIFDAFLHLDDKYCELSSKYNLDDGATATLLYVCLDHAQSKKRKERIRYFCAAVGDSRAILVKKDGTTIALSKDHSPERPDEYERIKRQGGQIQFDKDNEGGRVVSEKVGMLAVTRSIGDVDFKPYVTAEPEISEGFLDKDVAYIVLASDGLWGQVENKEVGNYLVKEKAKLATKIEGLIMVAKERDNDLSKRHHEPLMCDNVTVTVIKVSSLLEKMLKAQDAKDKEREVAQRRKKQEEENKEADKMTLQIPGLDPKGYTAELLLWRSPLRSGLWLLVGCLLFFLTSFVGYSVLTIGSYLLIAQLMINSIVVNFSPLLKQARLVNKDFDTTVFISEGTFFTSELTDRAAEMTLQMATYSFERWNLIVYEGSSNRILVSLRYISYFFTPLDLATMMFIAYVSLFSVVVTYERNKIYLDRSYKRMISGWSWFTHSLSRTTDDTMKALRIKA</sequence>
<evidence type="ECO:0000256" key="12">
    <source>
        <dbReference type="SAM" id="MobiDB-lite"/>
    </source>
</evidence>
<evidence type="ECO:0000256" key="10">
    <source>
        <dbReference type="RuleBase" id="RU003465"/>
    </source>
</evidence>
<dbReference type="PANTHER" id="PTHR47992">
    <property type="entry name" value="PROTEIN PHOSPHATASE"/>
    <property type="match status" value="1"/>
</dbReference>
<keyword evidence="8 11" id="KW-1133">Transmembrane helix</keyword>
<accession>A0A7S3LPL7</accession>
<evidence type="ECO:0000256" key="1">
    <source>
        <dbReference type="ARBA" id="ARBA00004170"/>
    </source>
</evidence>
<evidence type="ECO:0000256" key="3">
    <source>
        <dbReference type="ARBA" id="ARBA00022692"/>
    </source>
</evidence>
<dbReference type="Gene3D" id="3.60.40.10">
    <property type="entry name" value="PPM-type phosphatase domain"/>
    <property type="match status" value="1"/>
</dbReference>
<comment type="subcellular location">
    <subcellularLocation>
        <location evidence="2 11">Endoplasmic reticulum membrane</location>
        <topology evidence="2 11">Multi-pass membrane protein</topology>
    </subcellularLocation>
    <subcellularLocation>
        <location evidence="1">Membrane</location>
        <topology evidence="1">Peripheral membrane protein</topology>
    </subcellularLocation>
</comment>
<dbReference type="GO" id="GO:0005789">
    <property type="term" value="C:endoplasmic reticulum membrane"/>
    <property type="evidence" value="ECO:0007669"/>
    <property type="project" value="UniProtKB-SubCell"/>
</dbReference>
<gene>
    <name evidence="15" type="ORF">ASTO00021_LOCUS5819</name>
</gene>
<feature type="transmembrane region" description="Helical" evidence="11">
    <location>
        <begin position="463"/>
        <end position="491"/>
    </location>
</feature>
<dbReference type="CDD" id="cd00143">
    <property type="entry name" value="PP2Cc"/>
    <property type="match status" value="1"/>
</dbReference>
<dbReference type="GO" id="GO:0004722">
    <property type="term" value="F:protein serine/threonine phosphatase activity"/>
    <property type="evidence" value="ECO:0007669"/>
    <property type="project" value="InterPro"/>
</dbReference>
<name>A0A7S3LPL7_9STRA</name>
<dbReference type="InterPro" id="IPR015655">
    <property type="entry name" value="PP2C"/>
</dbReference>
<evidence type="ECO:0000259" key="14">
    <source>
        <dbReference type="PROSITE" id="PS51746"/>
    </source>
</evidence>
<evidence type="ECO:0000256" key="8">
    <source>
        <dbReference type="ARBA" id="ARBA00022989"/>
    </source>
</evidence>
<dbReference type="InterPro" id="IPR000222">
    <property type="entry name" value="PP2C_BS"/>
</dbReference>
<evidence type="ECO:0000256" key="4">
    <source>
        <dbReference type="ARBA" id="ARBA00022723"/>
    </source>
</evidence>
<dbReference type="SMART" id="SM00332">
    <property type="entry name" value="PP2Cc"/>
    <property type="match status" value="1"/>
</dbReference>
<evidence type="ECO:0000256" key="9">
    <source>
        <dbReference type="ARBA" id="ARBA00023136"/>
    </source>
</evidence>
<dbReference type="GO" id="GO:0046872">
    <property type="term" value="F:metal ion binding"/>
    <property type="evidence" value="ECO:0007669"/>
    <property type="project" value="UniProtKB-KW"/>
</dbReference>
<evidence type="ECO:0000256" key="11">
    <source>
        <dbReference type="RuleBase" id="RU363132"/>
    </source>
</evidence>
<comment type="similarity">
    <text evidence="10">Belongs to the PP2C family.</text>
</comment>